<dbReference type="InterPro" id="IPR003526">
    <property type="entry name" value="MECDP_synthase"/>
</dbReference>
<evidence type="ECO:0000256" key="14">
    <source>
        <dbReference type="HAMAP-Rule" id="MF_01520"/>
    </source>
</evidence>
<keyword evidence="12 14" id="KW-0456">Lyase</keyword>
<dbReference type="PANTHER" id="PTHR43181:SF1">
    <property type="entry name" value="2-C-METHYL-D-ERYTHRITOL 2,4-CYCLODIPHOSPHATE SYNTHASE, CHLOROPLASTIC"/>
    <property type="match status" value="1"/>
</dbReference>
<feature type="domain" description="2-C-methyl-D-erythritol 2,4-cyclodiphosphate synthase" evidence="15">
    <location>
        <begin position="236"/>
        <end position="389"/>
    </location>
</feature>
<feature type="binding site" evidence="14">
    <location>
        <position position="374"/>
    </location>
    <ligand>
        <name>4-CDP-2-C-methyl-D-erythritol 2-phosphate</name>
        <dbReference type="ChEBI" id="CHEBI:57919"/>
    </ligand>
</feature>
<feature type="binding site" evidence="14">
    <location>
        <position position="245"/>
    </location>
    <ligand>
        <name>a divalent metal cation</name>
        <dbReference type="ChEBI" id="CHEBI:60240"/>
    </ligand>
</feature>
<evidence type="ECO:0000256" key="11">
    <source>
        <dbReference type="ARBA" id="ARBA00023229"/>
    </source>
</evidence>
<dbReference type="CDD" id="cd00554">
    <property type="entry name" value="MECDP_synthase"/>
    <property type="match status" value="1"/>
</dbReference>
<comment type="similarity">
    <text evidence="14">In the N-terminal section; belongs to the IspD/TarI cytidylyltransferase family. IspD subfamily.</text>
</comment>
<dbReference type="HAMAP" id="MF_00108">
    <property type="entry name" value="IspD"/>
    <property type="match status" value="1"/>
</dbReference>
<dbReference type="Gene3D" id="3.90.550.10">
    <property type="entry name" value="Spore Coat Polysaccharide Biosynthesis Protein SpsA, Chain A"/>
    <property type="match status" value="1"/>
</dbReference>
<evidence type="ECO:0000256" key="5">
    <source>
        <dbReference type="ARBA" id="ARBA00004787"/>
    </source>
</evidence>
<feature type="site" description="Positions MEP for the nucleophilic attack" evidence="14">
    <location>
        <position position="215"/>
    </location>
</feature>
<evidence type="ECO:0000256" key="13">
    <source>
        <dbReference type="ARBA" id="ARBA00023268"/>
    </source>
</evidence>
<dbReference type="InterPro" id="IPR029044">
    <property type="entry name" value="Nucleotide-diphossugar_trans"/>
</dbReference>
<evidence type="ECO:0000256" key="1">
    <source>
        <dbReference type="ARBA" id="ARBA00000200"/>
    </source>
</evidence>
<feature type="binding site" evidence="14">
    <location>
        <position position="277"/>
    </location>
    <ligand>
        <name>a divalent metal cation</name>
        <dbReference type="ChEBI" id="CHEBI:60240"/>
    </ligand>
</feature>
<evidence type="ECO:0000313" key="17">
    <source>
        <dbReference type="Proteomes" id="UP001597101"/>
    </source>
</evidence>
<accession>A0ABW3FF99</accession>
<feature type="site" description="Positions MEP for the nucleophilic attack" evidence="14">
    <location>
        <position position="158"/>
    </location>
</feature>
<feature type="region of interest" description="2-C-methyl-D-erythritol 2,4-cyclodiphosphate synthase" evidence="14">
    <location>
        <begin position="237"/>
        <end position="396"/>
    </location>
</feature>
<keyword evidence="10 14" id="KW-0479">Metal-binding</keyword>
<comment type="similarity">
    <text evidence="14">In the C-terminal section; belongs to the IspF family.</text>
</comment>
<protein>
    <recommendedName>
        <fullName evidence="14">Bifunctional enzyme IspD/IspF</fullName>
    </recommendedName>
    <domain>
        <recommendedName>
            <fullName evidence="14">2-C-methyl-D-erythritol 4-phosphate cytidylyltransferase</fullName>
            <ecNumber evidence="14">2.7.7.60</ecNumber>
        </recommendedName>
        <alternativeName>
            <fullName evidence="14">4-diphosphocytidyl-2C-methyl-D-erythritol synthase</fullName>
        </alternativeName>
        <alternativeName>
            <fullName evidence="14">MEP cytidylyltransferase</fullName>
            <shortName evidence="14">MCT</shortName>
        </alternativeName>
    </domain>
    <domain>
        <recommendedName>
            <fullName evidence="14">2-C-methyl-D-erythritol 2,4-cyclodiphosphate synthase</fullName>
            <shortName evidence="14">MECDP-synthase</shortName>
            <shortName evidence="14">MECPP-synthase</shortName>
            <shortName evidence="14">MECPS</shortName>
            <ecNumber evidence="14">4.6.1.12</ecNumber>
        </recommendedName>
    </domain>
</protein>
<comment type="cofactor">
    <cofactor evidence="3 14">
        <name>a divalent metal cation</name>
        <dbReference type="ChEBI" id="CHEBI:60240"/>
    </cofactor>
</comment>
<comment type="catalytic activity">
    <reaction evidence="1 14">
        <text>4-CDP-2-C-methyl-D-erythritol 2-phosphate = 2-C-methyl-D-erythritol 2,4-cyclic diphosphate + CMP</text>
        <dbReference type="Rhea" id="RHEA:23864"/>
        <dbReference type="ChEBI" id="CHEBI:57919"/>
        <dbReference type="ChEBI" id="CHEBI:58483"/>
        <dbReference type="ChEBI" id="CHEBI:60377"/>
        <dbReference type="EC" id="4.6.1.12"/>
    </reaction>
</comment>
<reference evidence="17" key="1">
    <citation type="journal article" date="2019" name="Int. J. Syst. Evol. Microbiol.">
        <title>The Global Catalogue of Microorganisms (GCM) 10K type strain sequencing project: providing services to taxonomists for standard genome sequencing and annotation.</title>
        <authorList>
            <consortium name="The Broad Institute Genomics Platform"/>
            <consortium name="The Broad Institute Genome Sequencing Center for Infectious Disease"/>
            <person name="Wu L."/>
            <person name="Ma J."/>
        </authorList>
    </citation>
    <scope>NUCLEOTIDE SEQUENCE [LARGE SCALE GENOMIC DNA]</scope>
    <source>
        <strain evidence="17">CCUG 60023</strain>
    </source>
</reference>
<feature type="site" description="Transition state stabilizer" evidence="14">
    <location>
        <position position="269"/>
    </location>
</feature>
<evidence type="ECO:0000256" key="7">
    <source>
        <dbReference type="ARBA" id="ARBA00009789"/>
    </source>
</evidence>
<name>A0ABW3FF99_9HYPH</name>
<comment type="function">
    <text evidence="14">Bifunctional enzyme that catalyzes the formation of 4-diphosphocytidyl-2-C-methyl-D-erythritol from CTP and 2-C-methyl-D-erythritol 4-phosphate (MEP) (IspD), and catalyzes the conversion of 4-diphosphocytidyl-2-C-methyl-D-erythritol 2-phosphate (CDP-ME2P) to 2-C-methyl-D-erythritol 2,4-cyclodiphosphate (ME-CPP) with a corresponding release of cytidine 5-monophosphate (CMP) (IspF).</text>
</comment>
<dbReference type="GO" id="GO:0008685">
    <property type="term" value="F:2-C-methyl-D-erythritol 2,4-cyclodiphosphate synthase activity"/>
    <property type="evidence" value="ECO:0007669"/>
    <property type="project" value="UniProtKB-EC"/>
</dbReference>
<dbReference type="CDD" id="cd02516">
    <property type="entry name" value="CDP-ME_synthetase"/>
    <property type="match status" value="1"/>
</dbReference>
<feature type="site" description="Transition state stabilizer" evidence="14">
    <location>
        <position position="368"/>
    </location>
</feature>
<dbReference type="Proteomes" id="UP001597101">
    <property type="component" value="Unassembled WGS sequence"/>
</dbReference>
<evidence type="ECO:0000256" key="4">
    <source>
        <dbReference type="ARBA" id="ARBA00004709"/>
    </source>
</evidence>
<comment type="pathway">
    <text evidence="4 14">Isoprenoid biosynthesis; isopentenyl diphosphate biosynthesis via DXP pathway; isopentenyl diphosphate from 1-deoxy-D-xylulose 5-phosphate: step 4/6.</text>
</comment>
<keyword evidence="11 14" id="KW-0414">Isoprene biosynthesis</keyword>
<dbReference type="EMBL" id="JBHTJV010000003">
    <property type="protein sequence ID" value="MFD0915491.1"/>
    <property type="molecule type" value="Genomic_DNA"/>
</dbReference>
<dbReference type="NCBIfam" id="TIGR00151">
    <property type="entry name" value="ispF"/>
    <property type="match status" value="1"/>
</dbReference>
<proteinExistence type="inferred from homology"/>
<dbReference type="GO" id="GO:0050518">
    <property type="term" value="F:2-C-methyl-D-erythritol 4-phosphate cytidylyltransferase activity"/>
    <property type="evidence" value="ECO:0007669"/>
    <property type="project" value="UniProtKB-EC"/>
</dbReference>
<dbReference type="NCBIfam" id="NF006899">
    <property type="entry name" value="PRK09382.1"/>
    <property type="match status" value="1"/>
</dbReference>
<evidence type="ECO:0000256" key="9">
    <source>
        <dbReference type="ARBA" id="ARBA00022695"/>
    </source>
</evidence>
<comment type="pathway">
    <text evidence="5 14">Isoprenoid biosynthesis; isopentenyl diphosphate biosynthesis via DXP pathway; isopentenyl diphosphate from 1-deoxy-D-xylulose 5-phosphate: step 2/6.</text>
</comment>
<dbReference type="RefSeq" id="WP_377211352.1">
    <property type="nucleotide sequence ID" value="NZ_JBHTJV010000003.1"/>
</dbReference>
<dbReference type="NCBIfam" id="TIGR00453">
    <property type="entry name" value="ispD"/>
    <property type="match status" value="1"/>
</dbReference>
<feature type="binding site" evidence="14">
    <location>
        <begin position="367"/>
        <end position="370"/>
    </location>
    <ligand>
        <name>4-CDP-2-C-methyl-D-erythritol 2-phosphate</name>
        <dbReference type="ChEBI" id="CHEBI:57919"/>
    </ligand>
</feature>
<evidence type="ECO:0000256" key="10">
    <source>
        <dbReference type="ARBA" id="ARBA00022723"/>
    </source>
</evidence>
<feature type="binding site" evidence="14">
    <location>
        <position position="377"/>
    </location>
    <ligand>
        <name>4-CDP-2-C-methyl-D-erythritol 2-phosphate</name>
        <dbReference type="ChEBI" id="CHEBI:57919"/>
    </ligand>
</feature>
<dbReference type="InterPro" id="IPR001228">
    <property type="entry name" value="IspD"/>
</dbReference>
<dbReference type="PROSITE" id="PS01350">
    <property type="entry name" value="ISPF"/>
    <property type="match status" value="1"/>
</dbReference>
<dbReference type="Pfam" id="PF02542">
    <property type="entry name" value="YgbB"/>
    <property type="match status" value="1"/>
</dbReference>
<feature type="site" description="Transition state stabilizer" evidence="14">
    <location>
        <position position="19"/>
    </location>
</feature>
<comment type="catalytic activity">
    <reaction evidence="2 14">
        <text>2-C-methyl-D-erythritol 4-phosphate + CTP + H(+) = 4-CDP-2-C-methyl-D-erythritol + diphosphate</text>
        <dbReference type="Rhea" id="RHEA:13429"/>
        <dbReference type="ChEBI" id="CHEBI:15378"/>
        <dbReference type="ChEBI" id="CHEBI:33019"/>
        <dbReference type="ChEBI" id="CHEBI:37563"/>
        <dbReference type="ChEBI" id="CHEBI:57823"/>
        <dbReference type="ChEBI" id="CHEBI:58262"/>
        <dbReference type="EC" id="2.7.7.60"/>
    </reaction>
</comment>
<evidence type="ECO:0000256" key="12">
    <source>
        <dbReference type="ARBA" id="ARBA00023239"/>
    </source>
</evidence>
<dbReference type="HAMAP" id="MF_01520">
    <property type="entry name" value="IspDF"/>
    <property type="match status" value="1"/>
</dbReference>
<dbReference type="SUPFAM" id="SSF53448">
    <property type="entry name" value="Nucleotide-diphospho-sugar transferases"/>
    <property type="match status" value="1"/>
</dbReference>
<dbReference type="Pfam" id="PF01128">
    <property type="entry name" value="IspD"/>
    <property type="match status" value="1"/>
</dbReference>
<keyword evidence="8 14" id="KW-0808">Transferase</keyword>
<evidence type="ECO:0000259" key="15">
    <source>
        <dbReference type="Pfam" id="PF02542"/>
    </source>
</evidence>
<dbReference type="PROSITE" id="PS01295">
    <property type="entry name" value="ISPD"/>
    <property type="match status" value="1"/>
</dbReference>
<comment type="caution">
    <text evidence="16">The sequence shown here is derived from an EMBL/GenBank/DDBJ whole genome shotgun (WGS) entry which is preliminary data.</text>
</comment>
<dbReference type="PANTHER" id="PTHR43181">
    <property type="entry name" value="2-C-METHYL-D-ERYTHRITOL 2,4-CYCLODIPHOSPHATE SYNTHASE, CHLOROPLASTIC"/>
    <property type="match status" value="1"/>
</dbReference>
<dbReference type="SUPFAM" id="SSF69765">
    <property type="entry name" value="IpsF-like"/>
    <property type="match status" value="1"/>
</dbReference>
<dbReference type="InterPro" id="IPR034683">
    <property type="entry name" value="IspD/TarI"/>
</dbReference>
<comment type="caution">
    <text evidence="14">Lacks conserved residue(s) required for the propagation of feature annotation.</text>
</comment>
<feature type="binding site" evidence="14">
    <location>
        <begin position="291"/>
        <end position="293"/>
    </location>
    <ligand>
        <name>4-CDP-2-C-methyl-D-erythritol 2-phosphate</name>
        <dbReference type="ChEBI" id="CHEBI:57919"/>
    </ligand>
</feature>
<dbReference type="Gene3D" id="3.30.1330.50">
    <property type="entry name" value="2-C-methyl-D-erythritol 2,4-cyclodiphosphate synthase"/>
    <property type="match status" value="1"/>
</dbReference>
<dbReference type="EC" id="4.6.1.12" evidence="14"/>
<feature type="binding site" evidence="14">
    <location>
        <begin position="243"/>
        <end position="245"/>
    </location>
    <ligand>
        <name>4-CDP-2-C-methyl-D-erythritol 2-phosphate</name>
        <dbReference type="ChEBI" id="CHEBI:57919"/>
    </ligand>
</feature>
<comment type="similarity">
    <text evidence="7">Belongs to the IspD/TarI cytidylyltransferase family. IspD subfamily.</text>
</comment>
<dbReference type="InterPro" id="IPR026596">
    <property type="entry name" value="IspD/F"/>
</dbReference>
<organism evidence="16 17">
    <name type="scientific">Pseudahrensia aquimaris</name>
    <dbReference type="NCBI Taxonomy" id="744461"/>
    <lineage>
        <taxon>Bacteria</taxon>
        <taxon>Pseudomonadati</taxon>
        <taxon>Pseudomonadota</taxon>
        <taxon>Alphaproteobacteria</taxon>
        <taxon>Hyphomicrobiales</taxon>
        <taxon>Ahrensiaceae</taxon>
        <taxon>Pseudahrensia</taxon>
    </lineage>
</organism>
<feature type="binding site" evidence="14">
    <location>
        <position position="243"/>
    </location>
    <ligand>
        <name>a divalent metal cation</name>
        <dbReference type="ChEBI" id="CHEBI:60240"/>
    </ligand>
</feature>
<evidence type="ECO:0000256" key="6">
    <source>
        <dbReference type="ARBA" id="ARBA00008480"/>
    </source>
</evidence>
<evidence type="ECO:0000256" key="8">
    <source>
        <dbReference type="ARBA" id="ARBA00022679"/>
    </source>
</evidence>
<dbReference type="InterPro" id="IPR036571">
    <property type="entry name" value="MECDP_synthase_sf"/>
</dbReference>
<dbReference type="InterPro" id="IPR020555">
    <property type="entry name" value="MECDP_synthase_CS"/>
</dbReference>
<sequence>MSEPLKIAAIIVAAGRGARAGVADGPKQYRMLGSKPVLAHTLHAFVHHRAVTSVLTVIHEDDGASYAKAAPENPKILPPVHGGATRQASVFAGLQALAQDAPDLVLIHDAARPFLSAAVIDAVIAGLGEAKAALPATAIVDTIKRSAEDGSVADTISRDGLFAAQTPQGFDFATILEAHSKAAAAGLNDFTDDSALAEWAGHRVVLVAGSRDNLKLTTQDDIEKAQSSMGEQITDVRVGHGYDTHQLVAGEKITLCGVEIPFERKLSGHSDADVGLHALTDALLGTIADGDIGSHFPPSDPEWKGAQSDQFLAHAASLVRAAGGTITHCDVTLVCEAPKIGPHRDAMRAAMAAILDMDVTRISVKATTNERIGFIGREEGMVALATATVVMNGTTL</sequence>
<comment type="similarity">
    <text evidence="6">Belongs to the IspF family.</text>
</comment>
<dbReference type="InterPro" id="IPR018294">
    <property type="entry name" value="ISPD_synthase_CS"/>
</dbReference>
<feature type="site" description="Transition state stabilizer" evidence="14">
    <location>
        <position position="27"/>
    </location>
</feature>
<keyword evidence="13 14" id="KW-0511">Multifunctional enzyme</keyword>
<dbReference type="EC" id="2.7.7.60" evidence="14"/>
<gene>
    <name evidence="14" type="primary">ispDF</name>
    <name evidence="16" type="ORF">ACFQ14_03625</name>
</gene>
<keyword evidence="9 14" id="KW-0548">Nucleotidyltransferase</keyword>
<dbReference type="HAMAP" id="MF_00107">
    <property type="entry name" value="IspF"/>
    <property type="match status" value="1"/>
</dbReference>
<evidence type="ECO:0000256" key="3">
    <source>
        <dbReference type="ARBA" id="ARBA00001968"/>
    </source>
</evidence>
<evidence type="ECO:0000256" key="2">
    <source>
        <dbReference type="ARBA" id="ARBA00001282"/>
    </source>
</evidence>
<keyword evidence="17" id="KW-1185">Reference proteome</keyword>
<feature type="binding site" evidence="14">
    <location>
        <begin position="269"/>
        <end position="270"/>
    </location>
    <ligand>
        <name>4-CDP-2-C-methyl-D-erythritol 2-phosphate</name>
        <dbReference type="ChEBI" id="CHEBI:57919"/>
    </ligand>
</feature>
<evidence type="ECO:0000313" key="16">
    <source>
        <dbReference type="EMBL" id="MFD0915491.1"/>
    </source>
</evidence>
<feature type="region of interest" description="2-C-methyl-D-erythritol 4-phosphate cytidylyltransferase" evidence="14">
    <location>
        <begin position="1"/>
        <end position="236"/>
    </location>
</feature>